<dbReference type="AlphaFoldDB" id="A0A8H4QRI6"/>
<comment type="caution">
    <text evidence="1">The sequence shown here is derived from an EMBL/GenBank/DDBJ whole genome shotgun (WGS) entry which is preliminary data.</text>
</comment>
<dbReference type="Proteomes" id="UP000566819">
    <property type="component" value="Unassembled WGS sequence"/>
</dbReference>
<gene>
    <name evidence="1" type="ORF">G7Y89_g15229</name>
</gene>
<proteinExistence type="predicted"/>
<evidence type="ECO:0000313" key="1">
    <source>
        <dbReference type="EMBL" id="KAF4615886.1"/>
    </source>
</evidence>
<name>A0A8H4QRI6_9HELO</name>
<organism evidence="1 2">
    <name type="scientific">Cudoniella acicularis</name>
    <dbReference type="NCBI Taxonomy" id="354080"/>
    <lineage>
        <taxon>Eukaryota</taxon>
        <taxon>Fungi</taxon>
        <taxon>Dikarya</taxon>
        <taxon>Ascomycota</taxon>
        <taxon>Pezizomycotina</taxon>
        <taxon>Leotiomycetes</taxon>
        <taxon>Helotiales</taxon>
        <taxon>Tricladiaceae</taxon>
        <taxon>Cudoniella</taxon>
    </lineage>
</organism>
<evidence type="ECO:0000313" key="2">
    <source>
        <dbReference type="Proteomes" id="UP000566819"/>
    </source>
</evidence>
<reference evidence="1 2" key="1">
    <citation type="submission" date="2020-03" db="EMBL/GenBank/DDBJ databases">
        <title>Draft Genome Sequence of Cudoniella acicularis.</title>
        <authorList>
            <person name="Buettner E."/>
            <person name="Kellner H."/>
        </authorList>
    </citation>
    <scope>NUCLEOTIDE SEQUENCE [LARGE SCALE GENOMIC DNA]</scope>
    <source>
        <strain evidence="1 2">DSM 108380</strain>
    </source>
</reference>
<sequence>MASRRTSIALARLASGAHLTKPDFDFPSKTVNLSHKSDLFLPFLEIRLVDTDGIQPNSVIIVRSLKAAKKFINSFRDTEMRVIDENSMRRSWITLAVRNGSEVRFRVERYDGA</sequence>
<protein>
    <submittedName>
        <fullName evidence="1">Uncharacterized protein</fullName>
    </submittedName>
</protein>
<dbReference type="EMBL" id="JAAMPI010002274">
    <property type="protein sequence ID" value="KAF4615886.1"/>
    <property type="molecule type" value="Genomic_DNA"/>
</dbReference>
<accession>A0A8H4QRI6</accession>
<keyword evidence="2" id="KW-1185">Reference proteome</keyword>